<feature type="signal peptide" evidence="1">
    <location>
        <begin position="1"/>
        <end position="20"/>
    </location>
</feature>
<reference evidence="2 3" key="1">
    <citation type="submission" date="2024-04" db="EMBL/GenBank/DDBJ databases">
        <authorList>
            <person name="Waldvogel A.-M."/>
            <person name="Schoenle A."/>
        </authorList>
    </citation>
    <scope>NUCLEOTIDE SEQUENCE [LARGE SCALE GENOMIC DNA]</scope>
</reference>
<gene>
    <name evidence="2" type="ORF">KC01_LOCUS390</name>
</gene>
<proteinExistence type="predicted"/>
<accession>A0AAV2IR06</accession>
<feature type="chain" id="PRO_5043965612" description="Secreted protein" evidence="1">
    <location>
        <begin position="21"/>
        <end position="77"/>
    </location>
</feature>
<evidence type="ECO:0000313" key="2">
    <source>
        <dbReference type="EMBL" id="CAL1567599.1"/>
    </source>
</evidence>
<keyword evidence="3" id="KW-1185">Reference proteome</keyword>
<evidence type="ECO:0000313" key="3">
    <source>
        <dbReference type="Proteomes" id="UP001497482"/>
    </source>
</evidence>
<sequence>MFVVRLLLLVANLCKLFVDSTLPCGRVWSSVKAHAIQVQNRPHLFDAPPDLDIRRSDCNIHSLGNRCCKAYSPSSMV</sequence>
<organism evidence="2 3">
    <name type="scientific">Knipowitschia caucasica</name>
    <name type="common">Caucasian dwarf goby</name>
    <name type="synonym">Pomatoschistus caucasicus</name>
    <dbReference type="NCBI Taxonomy" id="637954"/>
    <lineage>
        <taxon>Eukaryota</taxon>
        <taxon>Metazoa</taxon>
        <taxon>Chordata</taxon>
        <taxon>Craniata</taxon>
        <taxon>Vertebrata</taxon>
        <taxon>Euteleostomi</taxon>
        <taxon>Actinopterygii</taxon>
        <taxon>Neopterygii</taxon>
        <taxon>Teleostei</taxon>
        <taxon>Neoteleostei</taxon>
        <taxon>Acanthomorphata</taxon>
        <taxon>Gobiaria</taxon>
        <taxon>Gobiiformes</taxon>
        <taxon>Gobioidei</taxon>
        <taxon>Gobiidae</taxon>
        <taxon>Gobiinae</taxon>
        <taxon>Knipowitschia</taxon>
    </lineage>
</organism>
<dbReference type="Proteomes" id="UP001497482">
    <property type="component" value="Chromosome 1"/>
</dbReference>
<evidence type="ECO:0000256" key="1">
    <source>
        <dbReference type="SAM" id="SignalP"/>
    </source>
</evidence>
<protein>
    <recommendedName>
        <fullName evidence="4">Secreted protein</fullName>
    </recommendedName>
</protein>
<evidence type="ECO:0008006" key="4">
    <source>
        <dbReference type="Google" id="ProtNLM"/>
    </source>
</evidence>
<keyword evidence="1" id="KW-0732">Signal</keyword>
<name>A0AAV2IR06_KNICA</name>
<dbReference type="AlphaFoldDB" id="A0AAV2IR06"/>
<dbReference type="EMBL" id="OZ035823">
    <property type="protein sequence ID" value="CAL1567599.1"/>
    <property type="molecule type" value="Genomic_DNA"/>
</dbReference>